<evidence type="ECO:0000256" key="5">
    <source>
        <dbReference type="ARBA" id="ARBA00023136"/>
    </source>
</evidence>
<protein>
    <recommendedName>
        <fullName evidence="6">Dolichyldiphosphatase</fullName>
        <ecNumber evidence="6">3.6.1.43</ecNumber>
    </recommendedName>
</protein>
<dbReference type="EMBL" id="JAIFTL010000031">
    <property type="protein sequence ID" value="KAG9325867.1"/>
    <property type="molecule type" value="Genomic_DNA"/>
</dbReference>
<evidence type="ECO:0000313" key="8">
    <source>
        <dbReference type="EMBL" id="KAG9325867.1"/>
    </source>
</evidence>
<evidence type="ECO:0000259" key="7">
    <source>
        <dbReference type="SMART" id="SM00014"/>
    </source>
</evidence>
<comment type="caution">
    <text evidence="8">The sequence shown here is derived from an EMBL/GenBank/DDBJ whole genome shotgun (WGS) entry which is preliminary data.</text>
</comment>
<keyword evidence="6" id="KW-0256">Endoplasmic reticulum</keyword>
<evidence type="ECO:0000256" key="4">
    <source>
        <dbReference type="ARBA" id="ARBA00022989"/>
    </source>
</evidence>
<sequence>MSSDPAASALRQRKFMEAALSAGSGNAAKLASAGPGGSTGSAGGGSKIPPHHTLTSVSLTHVQFAQGDLISQFFAYVTLSPLALVCGYVAIIITSRDIKPAVMFAGQLANEVVNQILKRLVKEARPTEYLGDGYGMPSSHSQFMAYFATYTIILMYRRGVLPGAIIPHAVSVLVVVWAALVVYSRVHLYYHTWQQVVAGTICGIIFALSYYFIANKFLRTTGLFEWIVDHPWSRELHVRDTDSIPDLAKFDWEMWRQYRKLGQGKND</sequence>
<dbReference type="InterPro" id="IPR039667">
    <property type="entry name" value="Dolichyldiphosphatase_PAP2"/>
</dbReference>
<dbReference type="PANTHER" id="PTHR11247:SF1">
    <property type="entry name" value="DOLICHYLDIPHOSPHATASE 1"/>
    <property type="match status" value="1"/>
</dbReference>
<organism evidence="8 9">
    <name type="scientific">Mortierella alpina</name>
    <name type="common">Oleaginous fungus</name>
    <name type="synonym">Mortierella renispora</name>
    <dbReference type="NCBI Taxonomy" id="64518"/>
    <lineage>
        <taxon>Eukaryota</taxon>
        <taxon>Fungi</taxon>
        <taxon>Fungi incertae sedis</taxon>
        <taxon>Mucoromycota</taxon>
        <taxon>Mortierellomycotina</taxon>
        <taxon>Mortierellomycetes</taxon>
        <taxon>Mortierellales</taxon>
        <taxon>Mortierellaceae</taxon>
        <taxon>Mortierella</taxon>
    </lineage>
</organism>
<feature type="transmembrane region" description="Helical" evidence="6">
    <location>
        <begin position="160"/>
        <end position="180"/>
    </location>
</feature>
<name>A0A9P8CZR4_MORAP</name>
<keyword evidence="2 6" id="KW-0812">Transmembrane</keyword>
<dbReference type="Pfam" id="PF01569">
    <property type="entry name" value="PAP2"/>
    <property type="match status" value="1"/>
</dbReference>
<dbReference type="GO" id="GO:0006487">
    <property type="term" value="P:protein N-linked glycosylation"/>
    <property type="evidence" value="ECO:0007669"/>
    <property type="project" value="UniProtKB-UniRule"/>
</dbReference>
<dbReference type="GO" id="GO:0047874">
    <property type="term" value="F:dolichyldiphosphatase activity"/>
    <property type="evidence" value="ECO:0007669"/>
    <property type="project" value="UniProtKB-UniRule"/>
</dbReference>
<dbReference type="PANTHER" id="PTHR11247">
    <property type="entry name" value="PALMITOYL-PROTEIN THIOESTERASE/DOLICHYLDIPHOSPHATASE 1"/>
    <property type="match status" value="1"/>
</dbReference>
<keyword evidence="5 6" id="KW-0472">Membrane</keyword>
<gene>
    <name evidence="8" type="ORF">KVV02_006861</name>
</gene>
<feature type="transmembrane region" description="Helical" evidence="6">
    <location>
        <begin position="192"/>
        <end position="213"/>
    </location>
</feature>
<dbReference type="Proteomes" id="UP000717515">
    <property type="component" value="Unassembled WGS sequence"/>
</dbReference>
<dbReference type="InterPro" id="IPR000326">
    <property type="entry name" value="PAP2/HPO"/>
</dbReference>
<dbReference type="SUPFAM" id="SSF48317">
    <property type="entry name" value="Acid phosphatase/Vanadium-dependent haloperoxidase"/>
    <property type="match status" value="1"/>
</dbReference>
<dbReference type="Gene3D" id="1.20.144.10">
    <property type="entry name" value="Phosphatidic acid phosphatase type 2/haloperoxidase"/>
    <property type="match status" value="1"/>
</dbReference>
<dbReference type="CDD" id="cd03382">
    <property type="entry name" value="PAP2_dolichyldiphosphatase"/>
    <property type="match status" value="1"/>
</dbReference>
<comment type="catalytic activity">
    <reaction evidence="6">
        <text>a di-trans,poly-cis-dolichyl diphosphate + H2O = a di-trans,poly-cis-dolichyl phosphate + phosphate + H(+)</text>
        <dbReference type="Rhea" id="RHEA:14385"/>
        <dbReference type="Rhea" id="RHEA-COMP:19498"/>
        <dbReference type="Rhea" id="RHEA-COMP:19506"/>
        <dbReference type="ChEBI" id="CHEBI:15377"/>
        <dbReference type="ChEBI" id="CHEBI:15378"/>
        <dbReference type="ChEBI" id="CHEBI:43474"/>
        <dbReference type="ChEBI" id="CHEBI:57497"/>
        <dbReference type="ChEBI" id="CHEBI:57683"/>
        <dbReference type="EC" id="3.6.1.43"/>
    </reaction>
</comment>
<comment type="similarity">
    <text evidence="6">Belongs to the dolichyldiphosphatase family.</text>
</comment>
<evidence type="ECO:0000256" key="6">
    <source>
        <dbReference type="RuleBase" id="RU367078"/>
    </source>
</evidence>
<evidence type="ECO:0000256" key="3">
    <source>
        <dbReference type="ARBA" id="ARBA00022801"/>
    </source>
</evidence>
<feature type="domain" description="Phosphatidic acid phosphatase type 2/haloperoxidase" evidence="7">
    <location>
        <begin position="98"/>
        <end position="211"/>
    </location>
</feature>
<keyword evidence="4 6" id="KW-1133">Transmembrane helix</keyword>
<comment type="subcellular location">
    <subcellularLocation>
        <location evidence="6">Endoplasmic reticulum membrane</location>
        <topology evidence="6">Multi-pass membrane protein</topology>
    </subcellularLocation>
    <subcellularLocation>
        <location evidence="1">Membrane</location>
        <topology evidence="1">Multi-pass membrane protein</topology>
    </subcellularLocation>
</comment>
<feature type="transmembrane region" description="Helical" evidence="6">
    <location>
        <begin position="73"/>
        <end position="93"/>
    </location>
</feature>
<evidence type="ECO:0000256" key="2">
    <source>
        <dbReference type="ARBA" id="ARBA00022692"/>
    </source>
</evidence>
<dbReference type="EC" id="3.6.1.43" evidence="6"/>
<dbReference type="GO" id="GO:0005789">
    <property type="term" value="C:endoplasmic reticulum membrane"/>
    <property type="evidence" value="ECO:0007669"/>
    <property type="project" value="UniProtKB-SubCell"/>
</dbReference>
<dbReference type="GO" id="GO:0008610">
    <property type="term" value="P:lipid biosynthetic process"/>
    <property type="evidence" value="ECO:0007669"/>
    <property type="project" value="TreeGrafter"/>
</dbReference>
<dbReference type="InterPro" id="IPR036938">
    <property type="entry name" value="PAP2/HPO_sf"/>
</dbReference>
<accession>A0A9P8CZR4</accession>
<comment type="pathway">
    <text evidence="6">Protein modification; protein glycosylation.</text>
</comment>
<dbReference type="SMART" id="SM00014">
    <property type="entry name" value="acidPPc"/>
    <property type="match status" value="1"/>
</dbReference>
<comment type="function">
    <text evidence="6">Required for efficient N-glycosylation. Necessary for maintaining optimal levels of dolichol-linked oligosaccharides. Hydrolyzes dolichyl pyrophosphate at a very high rate and dolichyl monophosphate at a much lower rate. Does not act on phosphatidate.</text>
</comment>
<reference evidence="8" key="1">
    <citation type="submission" date="2021-07" db="EMBL/GenBank/DDBJ databases">
        <title>Draft genome of Mortierella alpina, strain LL118, isolated from an aspen leaf litter sample.</title>
        <authorList>
            <person name="Yang S."/>
            <person name="Vinatzer B.A."/>
        </authorList>
    </citation>
    <scope>NUCLEOTIDE SEQUENCE</scope>
    <source>
        <strain evidence="8">LL118</strain>
    </source>
</reference>
<dbReference type="AlphaFoldDB" id="A0A9P8CZR4"/>
<evidence type="ECO:0000256" key="1">
    <source>
        <dbReference type="ARBA" id="ARBA00004141"/>
    </source>
</evidence>
<proteinExistence type="inferred from homology"/>
<keyword evidence="3 6" id="KW-0378">Hydrolase</keyword>
<evidence type="ECO:0000313" key="9">
    <source>
        <dbReference type="Proteomes" id="UP000717515"/>
    </source>
</evidence>